<organism evidence="1 2">
    <name type="scientific">Aerophobetes bacterium</name>
    <dbReference type="NCBI Taxonomy" id="2030807"/>
    <lineage>
        <taxon>Bacteria</taxon>
        <taxon>Candidatus Aerophobota</taxon>
    </lineage>
</organism>
<dbReference type="InterPro" id="IPR036593">
    <property type="entry name" value="CPE0013-like_sf"/>
</dbReference>
<dbReference type="InterPro" id="IPR012460">
    <property type="entry name" value="DUF1667"/>
</dbReference>
<dbReference type="SUPFAM" id="SSF53706">
    <property type="entry name" value="Formate dehydrogenase/DMSO reductase, domains 1-3"/>
    <property type="match status" value="1"/>
</dbReference>
<proteinExistence type="predicted"/>
<protein>
    <submittedName>
        <fullName evidence="1">Molybdopterin oxidoreductase</fullName>
    </submittedName>
</protein>
<dbReference type="Pfam" id="PF07892">
    <property type="entry name" value="DUF1667"/>
    <property type="match status" value="1"/>
</dbReference>
<sequence length="129" mass="14628">MAEKTYNITCIVCPLSCEMRLMVKDGKIESIKGNRCRRGIDYARQEFYNPQRVLTTTVKLKGDRLPLLPVRTNKPIPRRMLKECVRYLSKIEVKAPVRLGEVIVSNILNSGANVISTKEVGSTGVYRKT</sequence>
<dbReference type="PANTHER" id="PTHR39450:SF1">
    <property type="entry name" value="DUF1667 DOMAIN-CONTAINING PROTEIN"/>
    <property type="match status" value="1"/>
</dbReference>
<comment type="caution">
    <text evidence="1">The sequence shown here is derived from an EMBL/GenBank/DDBJ whole genome shotgun (WGS) entry which is preliminary data.</text>
</comment>
<evidence type="ECO:0000313" key="2">
    <source>
        <dbReference type="Proteomes" id="UP000267654"/>
    </source>
</evidence>
<dbReference type="PANTHER" id="PTHR39450">
    <property type="entry name" value="MOLYBDOPTERIN OXIDOREDUCTASE, 4FE-4S CLUSTER-BINDING SUBUNIT"/>
    <property type="match status" value="1"/>
</dbReference>
<dbReference type="SUPFAM" id="SSF160148">
    <property type="entry name" value="CPE0013-like"/>
    <property type="match status" value="1"/>
</dbReference>
<gene>
    <name evidence="1" type="ORF">DRI96_02585</name>
</gene>
<dbReference type="Gene3D" id="3.10.530.10">
    <property type="entry name" value="CPE0013-like"/>
    <property type="match status" value="1"/>
</dbReference>
<evidence type="ECO:0000313" key="1">
    <source>
        <dbReference type="EMBL" id="RLE13707.1"/>
    </source>
</evidence>
<dbReference type="EMBL" id="QMQB01000074">
    <property type="protein sequence ID" value="RLE13707.1"/>
    <property type="molecule type" value="Genomic_DNA"/>
</dbReference>
<dbReference type="AlphaFoldDB" id="A0A662DGS6"/>
<dbReference type="Proteomes" id="UP000267654">
    <property type="component" value="Unassembled WGS sequence"/>
</dbReference>
<name>A0A662DGS6_UNCAE</name>
<reference evidence="1 2" key="1">
    <citation type="submission" date="2018-06" db="EMBL/GenBank/DDBJ databases">
        <title>Extensive metabolic versatility and redundancy in microbially diverse, dynamic hydrothermal sediments.</title>
        <authorList>
            <person name="Dombrowski N."/>
            <person name="Teske A."/>
            <person name="Baker B.J."/>
        </authorList>
    </citation>
    <scope>NUCLEOTIDE SEQUENCE [LARGE SCALE GENOMIC DNA]</scope>
    <source>
        <strain evidence="1">B19_G9</strain>
    </source>
</reference>
<accession>A0A662DGS6</accession>